<dbReference type="Gene3D" id="3.90.320.10">
    <property type="match status" value="1"/>
</dbReference>
<dbReference type="PROSITE" id="PS50966">
    <property type="entry name" value="ZF_SWIM"/>
    <property type="match status" value="1"/>
</dbReference>
<dbReference type="InterPro" id="IPR007527">
    <property type="entry name" value="Znf_SWIM"/>
</dbReference>
<evidence type="ECO:0000256" key="1">
    <source>
        <dbReference type="PROSITE-ProRule" id="PRU00325"/>
    </source>
</evidence>
<gene>
    <name evidence="3" type="ORF">FWK35_00029698</name>
</gene>
<keyword evidence="1" id="KW-0863">Zinc-finger</keyword>
<dbReference type="AlphaFoldDB" id="A0A6G0WY20"/>
<dbReference type="InterPro" id="IPR011604">
    <property type="entry name" value="PDDEXK-like_dom_sf"/>
</dbReference>
<accession>A0A6G0WY20</accession>
<dbReference type="InterPro" id="IPR019080">
    <property type="entry name" value="YqaJ_viral_recombinase"/>
</dbReference>
<keyword evidence="1" id="KW-0479">Metal-binding</keyword>
<evidence type="ECO:0000313" key="4">
    <source>
        <dbReference type="Proteomes" id="UP000478052"/>
    </source>
</evidence>
<feature type="domain" description="SWIM-type" evidence="2">
    <location>
        <begin position="65"/>
        <end position="103"/>
    </location>
</feature>
<dbReference type="CDD" id="cd22343">
    <property type="entry name" value="PDDEXK_lambda_exonuclease-like"/>
    <property type="match status" value="1"/>
</dbReference>
<dbReference type="SUPFAM" id="SSF52980">
    <property type="entry name" value="Restriction endonuclease-like"/>
    <property type="match status" value="1"/>
</dbReference>
<comment type="caution">
    <text evidence="3">The sequence shown here is derived from an EMBL/GenBank/DDBJ whole genome shotgun (WGS) entry which is preliminary data.</text>
</comment>
<evidence type="ECO:0000259" key="2">
    <source>
        <dbReference type="PROSITE" id="PS50966"/>
    </source>
</evidence>
<evidence type="ECO:0000313" key="3">
    <source>
        <dbReference type="EMBL" id="KAF0732491.1"/>
    </source>
</evidence>
<dbReference type="Pfam" id="PF09588">
    <property type="entry name" value="YqaJ"/>
    <property type="match status" value="1"/>
</dbReference>
<dbReference type="GO" id="GO:0006281">
    <property type="term" value="P:DNA repair"/>
    <property type="evidence" value="ECO:0007669"/>
    <property type="project" value="UniProtKB-ARBA"/>
</dbReference>
<protein>
    <submittedName>
        <fullName evidence="3">SWIM-type domain-containing protein</fullName>
    </submittedName>
</protein>
<dbReference type="PANTHER" id="PTHR46609:SF8">
    <property type="entry name" value="YQAJ VIRAL RECOMBINASE DOMAIN-CONTAINING PROTEIN"/>
    <property type="match status" value="1"/>
</dbReference>
<dbReference type="Proteomes" id="UP000478052">
    <property type="component" value="Unassembled WGS sequence"/>
</dbReference>
<dbReference type="InterPro" id="IPR051703">
    <property type="entry name" value="NF-kappa-B_Signaling_Reg"/>
</dbReference>
<dbReference type="EMBL" id="VUJU01008319">
    <property type="protein sequence ID" value="KAF0732491.1"/>
    <property type="molecule type" value="Genomic_DNA"/>
</dbReference>
<dbReference type="PANTHER" id="PTHR46609">
    <property type="entry name" value="EXONUCLEASE, PHAGE-TYPE/RECB, C-TERMINAL DOMAIN-CONTAINING PROTEIN"/>
    <property type="match status" value="1"/>
</dbReference>
<dbReference type="GO" id="GO:0008270">
    <property type="term" value="F:zinc ion binding"/>
    <property type="evidence" value="ECO:0007669"/>
    <property type="project" value="UniProtKB-KW"/>
</dbReference>
<keyword evidence="1" id="KW-0862">Zinc</keyword>
<proteinExistence type="predicted"/>
<dbReference type="OrthoDB" id="6607108at2759"/>
<reference evidence="3 4" key="1">
    <citation type="submission" date="2019-08" db="EMBL/GenBank/DDBJ databases">
        <title>Whole genome of Aphis craccivora.</title>
        <authorList>
            <person name="Voronova N.V."/>
            <person name="Shulinski R.S."/>
            <person name="Bandarenka Y.V."/>
            <person name="Zhorov D.G."/>
            <person name="Warner D."/>
        </authorList>
    </citation>
    <scope>NUCLEOTIDE SEQUENCE [LARGE SCALE GENOMIC DNA]</scope>
    <source>
        <strain evidence="3">180601</strain>
        <tissue evidence="3">Whole Body</tissue>
    </source>
</reference>
<sequence length="372" mass="42266">MNQPDIIMNCGFKGIKYNCDFKNDKGIKLFESGHVNSVVEVKQPNGCSTIIGFVIRQTSVNLTPYKVTLEVNPSRYVTHCICECPAGAGLKCKHIGALIYYVNNEESITKTNLEQEWGKPSKSGKMIGKDPPQCEIAIECQKCLVELLDEVEESITTDFMYTIVSKQYSFDINFSKKIVDSKQIISINNQTKMQSESIQWKYIRQSRISASVKAHRIKICKNLSFENQEKLATSLLIDKELGYQGKINVAYGNKYESEAIKYYNTKFNNSIFKCGVIVHSQKPWLCASPDGIVIKNSTVTKVLEVKCPISCQSKPICDPENQKCNVPYLKFRNNQIILNTTHQYYTQCQILMYCCGISECDLLVYNKIDPFT</sequence>
<keyword evidence="4" id="KW-1185">Reference proteome</keyword>
<dbReference type="InterPro" id="IPR011335">
    <property type="entry name" value="Restrct_endonuc-II-like"/>
</dbReference>
<name>A0A6G0WY20_APHCR</name>
<organism evidence="3 4">
    <name type="scientific">Aphis craccivora</name>
    <name type="common">Cowpea aphid</name>
    <dbReference type="NCBI Taxonomy" id="307492"/>
    <lineage>
        <taxon>Eukaryota</taxon>
        <taxon>Metazoa</taxon>
        <taxon>Ecdysozoa</taxon>
        <taxon>Arthropoda</taxon>
        <taxon>Hexapoda</taxon>
        <taxon>Insecta</taxon>
        <taxon>Pterygota</taxon>
        <taxon>Neoptera</taxon>
        <taxon>Paraneoptera</taxon>
        <taxon>Hemiptera</taxon>
        <taxon>Sternorrhyncha</taxon>
        <taxon>Aphidomorpha</taxon>
        <taxon>Aphidoidea</taxon>
        <taxon>Aphididae</taxon>
        <taxon>Aphidini</taxon>
        <taxon>Aphis</taxon>
        <taxon>Aphis</taxon>
    </lineage>
</organism>